<gene>
    <name evidence="2" type="ORF">SAMN05216581_3283</name>
</gene>
<sequence length="225" mass="24369">MSNEQKKRLTFTESSLAAALESVQALHEMGCELIAGVVFQQAAEQHQGEPIMLTAVAELVDDGDGGLEPLWILEGGTAELFAGMTLLVADNAPDLCQEDGSAEVYAHADSAQVERLREQVKHANQDKAAAVMMQRMAEQKLDEREAQLRKANAFIKLSAERLPRKHQTIRSHALQLMGEIDAAMAASKPQFGPLPGAYPDLVSTSPPGPGASIVSAWNDRQDRRS</sequence>
<protein>
    <submittedName>
        <fullName evidence="2">Uncharacterized protein</fullName>
    </submittedName>
</protein>
<dbReference type="AlphaFoldDB" id="A0A1H6NTZ7"/>
<evidence type="ECO:0000313" key="3">
    <source>
        <dbReference type="Proteomes" id="UP000182272"/>
    </source>
</evidence>
<evidence type="ECO:0000256" key="1">
    <source>
        <dbReference type="SAM" id="MobiDB-lite"/>
    </source>
</evidence>
<dbReference type="RefSeq" id="WP_019363553.1">
    <property type="nucleotide sequence ID" value="NZ_LT629972.1"/>
</dbReference>
<dbReference type="OrthoDB" id="7029986at2"/>
<dbReference type="Proteomes" id="UP000182272">
    <property type="component" value="Chromosome I"/>
</dbReference>
<dbReference type="EMBL" id="LT629972">
    <property type="protein sequence ID" value="SEI17004.1"/>
    <property type="molecule type" value="Genomic_DNA"/>
</dbReference>
<evidence type="ECO:0000313" key="2">
    <source>
        <dbReference type="EMBL" id="SEI17004.1"/>
    </source>
</evidence>
<proteinExistence type="predicted"/>
<organism evidence="2 3">
    <name type="scientific">Pseudomonas asplenii</name>
    <dbReference type="NCBI Taxonomy" id="53407"/>
    <lineage>
        <taxon>Bacteria</taxon>
        <taxon>Pseudomonadati</taxon>
        <taxon>Pseudomonadota</taxon>
        <taxon>Gammaproteobacteria</taxon>
        <taxon>Pseudomonadales</taxon>
        <taxon>Pseudomonadaceae</taxon>
        <taxon>Pseudomonas</taxon>
    </lineage>
</organism>
<accession>A0A1H6NTZ7</accession>
<feature type="region of interest" description="Disordered" evidence="1">
    <location>
        <begin position="188"/>
        <end position="225"/>
    </location>
</feature>
<reference evidence="2 3" key="1">
    <citation type="submission" date="2016-10" db="EMBL/GenBank/DDBJ databases">
        <authorList>
            <person name="de Groot N.N."/>
        </authorList>
    </citation>
    <scope>NUCLEOTIDE SEQUENCE [LARGE SCALE GENOMIC DNA]</scope>
    <source>
        <strain evidence="2 3">LMG 2158</strain>
    </source>
</reference>
<name>A0A1H6NTZ7_9PSED</name>